<dbReference type="PANTHER" id="PTHR46632:SF9">
    <property type="entry name" value="RING-TYPE E3 UBIQUITIN TRANSFERASE"/>
    <property type="match status" value="1"/>
</dbReference>
<keyword evidence="3" id="KW-0862">Zinc</keyword>
<evidence type="ECO:0000256" key="2">
    <source>
        <dbReference type="ARBA" id="ARBA00022771"/>
    </source>
</evidence>
<reference evidence="8" key="1">
    <citation type="submission" date="2020-05" db="EMBL/GenBank/DDBJ databases">
        <title>WGS assembly of Panicum virgatum.</title>
        <authorList>
            <person name="Lovell J.T."/>
            <person name="Jenkins J."/>
            <person name="Shu S."/>
            <person name="Juenger T.E."/>
            <person name="Schmutz J."/>
        </authorList>
    </citation>
    <scope>NUCLEOTIDE SEQUENCE</scope>
    <source>
        <strain evidence="8">AP13</strain>
    </source>
</reference>
<feature type="region of interest" description="Disordered" evidence="6">
    <location>
        <begin position="1"/>
        <end position="46"/>
    </location>
</feature>
<dbReference type="Pfam" id="PF21361">
    <property type="entry name" value="Sina_ZnF"/>
    <property type="match status" value="1"/>
</dbReference>
<keyword evidence="2 5" id="KW-0863">Zinc-finger</keyword>
<evidence type="ECO:0000256" key="3">
    <source>
        <dbReference type="ARBA" id="ARBA00022833"/>
    </source>
</evidence>
<evidence type="ECO:0000256" key="4">
    <source>
        <dbReference type="ARBA" id="ARBA00024004"/>
    </source>
</evidence>
<comment type="function">
    <text evidence="4">E3 ubiquitin-protein ligase that mediates ubiquitination and subsequent proteasomal degradation of target proteins. E3 ubiquitin ligases accept ubiquitin from an E2 ubiquitin-conjugating enzyme in the form of a thioester and then directly transfers the ubiquitin to targeted substrates. It probably triggers the ubiquitin-mediated degradation of different substrates.</text>
</comment>
<dbReference type="OrthoDB" id="4788989at2759"/>
<dbReference type="InterPro" id="IPR013010">
    <property type="entry name" value="Znf_SIAH"/>
</dbReference>
<evidence type="ECO:0000313" key="9">
    <source>
        <dbReference type="Proteomes" id="UP000823388"/>
    </source>
</evidence>
<dbReference type="InterPro" id="IPR044286">
    <property type="entry name" value="SINL_plant"/>
</dbReference>
<evidence type="ECO:0000256" key="5">
    <source>
        <dbReference type="PROSITE-ProRule" id="PRU00455"/>
    </source>
</evidence>
<accession>A0A8T0RLW2</accession>
<dbReference type="InterPro" id="IPR013083">
    <property type="entry name" value="Znf_RING/FYVE/PHD"/>
</dbReference>
<keyword evidence="1" id="KW-0479">Metal-binding</keyword>
<evidence type="ECO:0000313" key="8">
    <source>
        <dbReference type="EMBL" id="KAG2587262.1"/>
    </source>
</evidence>
<dbReference type="PANTHER" id="PTHR46632">
    <property type="entry name" value="E3 UBIQUITIN-PROTEIN LIGASE SINA-LIKE 4"/>
    <property type="match status" value="1"/>
</dbReference>
<dbReference type="AlphaFoldDB" id="A0A8T0RLW2"/>
<keyword evidence="9" id="KW-1185">Reference proteome</keyword>
<proteinExistence type="predicted"/>
<evidence type="ECO:0000256" key="6">
    <source>
        <dbReference type="SAM" id="MobiDB-lite"/>
    </source>
</evidence>
<gene>
    <name evidence="8" type="ORF">PVAP13_5NG130181</name>
</gene>
<dbReference type="Proteomes" id="UP000823388">
    <property type="component" value="Chromosome 5N"/>
</dbReference>
<dbReference type="GO" id="GO:0008270">
    <property type="term" value="F:zinc ion binding"/>
    <property type="evidence" value="ECO:0007669"/>
    <property type="project" value="UniProtKB-KW"/>
</dbReference>
<dbReference type="SUPFAM" id="SSF49599">
    <property type="entry name" value="TRAF domain-like"/>
    <property type="match status" value="1"/>
</dbReference>
<sequence length="336" mass="35496">MSEQRRVSTPESGHGGKRPREQATPGGGIKQERRGQEQVEASQGGEGVGAVVTVQTMEELEMNIRIPVARLHCHACLLPFKPPTFKCEAGHVVCSTCRDGHGQACAHATIYTSCVELDDIVRDAKVPCAYSEYGCTSWVVYHEVADHHRSCRCGPCFCPGSDCELFTSPARLAEHLGTHHAWPVTKIAYGKPSKLAVPGPQGGQVLVGETDGCVFLVSAFAFGGATAVSLVCVRMSGDAAAGVPQFRCKLWVEVDSNKENLVLVTSMVASSDLSGGFVAANQGMFLAVPPELLHDSSGEAPILSVRIDRVTAAAAAAAAAARSPSATPPSRFTKRL</sequence>
<protein>
    <recommendedName>
        <fullName evidence="7">SIAH-type domain-containing protein</fullName>
    </recommendedName>
</protein>
<dbReference type="Gene3D" id="3.30.40.10">
    <property type="entry name" value="Zinc/RING finger domain, C3HC4 (zinc finger)"/>
    <property type="match status" value="1"/>
</dbReference>
<evidence type="ECO:0000256" key="1">
    <source>
        <dbReference type="ARBA" id="ARBA00022723"/>
    </source>
</evidence>
<dbReference type="EMBL" id="CM029046">
    <property type="protein sequence ID" value="KAG2587262.1"/>
    <property type="molecule type" value="Genomic_DNA"/>
</dbReference>
<name>A0A8T0RLW2_PANVG</name>
<evidence type="ECO:0000259" key="7">
    <source>
        <dbReference type="PROSITE" id="PS51081"/>
    </source>
</evidence>
<feature type="domain" description="SIAH-type" evidence="7">
    <location>
        <begin position="123"/>
        <end position="181"/>
    </location>
</feature>
<comment type="caution">
    <text evidence="8">The sequence shown here is derived from an EMBL/GenBank/DDBJ whole genome shotgun (WGS) entry which is preliminary data.</text>
</comment>
<organism evidence="8 9">
    <name type="scientific">Panicum virgatum</name>
    <name type="common">Blackwell switchgrass</name>
    <dbReference type="NCBI Taxonomy" id="38727"/>
    <lineage>
        <taxon>Eukaryota</taxon>
        <taxon>Viridiplantae</taxon>
        <taxon>Streptophyta</taxon>
        <taxon>Embryophyta</taxon>
        <taxon>Tracheophyta</taxon>
        <taxon>Spermatophyta</taxon>
        <taxon>Magnoliopsida</taxon>
        <taxon>Liliopsida</taxon>
        <taxon>Poales</taxon>
        <taxon>Poaceae</taxon>
        <taxon>PACMAD clade</taxon>
        <taxon>Panicoideae</taxon>
        <taxon>Panicodae</taxon>
        <taxon>Paniceae</taxon>
        <taxon>Panicinae</taxon>
        <taxon>Panicum</taxon>
        <taxon>Panicum sect. Hiantes</taxon>
    </lineage>
</organism>
<dbReference type="PROSITE" id="PS51081">
    <property type="entry name" value="ZF_SIAH"/>
    <property type="match status" value="1"/>
</dbReference>